<organism evidence="1 2">
    <name type="scientific">Corchorus capsularis</name>
    <name type="common">Jute</name>
    <dbReference type="NCBI Taxonomy" id="210143"/>
    <lineage>
        <taxon>Eukaryota</taxon>
        <taxon>Viridiplantae</taxon>
        <taxon>Streptophyta</taxon>
        <taxon>Embryophyta</taxon>
        <taxon>Tracheophyta</taxon>
        <taxon>Spermatophyta</taxon>
        <taxon>Magnoliopsida</taxon>
        <taxon>eudicotyledons</taxon>
        <taxon>Gunneridae</taxon>
        <taxon>Pentapetalae</taxon>
        <taxon>rosids</taxon>
        <taxon>malvids</taxon>
        <taxon>Malvales</taxon>
        <taxon>Malvaceae</taxon>
        <taxon>Grewioideae</taxon>
        <taxon>Apeibeae</taxon>
        <taxon>Corchorus</taxon>
    </lineage>
</organism>
<keyword evidence="2" id="KW-1185">Reference proteome</keyword>
<name>A0A1R3GTF5_COCAP</name>
<comment type="caution">
    <text evidence="1">The sequence shown here is derived from an EMBL/GenBank/DDBJ whole genome shotgun (WGS) entry which is preliminary data.</text>
</comment>
<reference evidence="1 2" key="1">
    <citation type="submission" date="2013-09" db="EMBL/GenBank/DDBJ databases">
        <title>Corchorus capsularis genome sequencing.</title>
        <authorList>
            <person name="Alam M."/>
            <person name="Haque M.S."/>
            <person name="Islam M.S."/>
            <person name="Emdad E.M."/>
            <person name="Islam M.M."/>
            <person name="Ahmed B."/>
            <person name="Halim A."/>
            <person name="Hossen Q.M.M."/>
            <person name="Hossain M.Z."/>
            <person name="Ahmed R."/>
            <person name="Khan M.M."/>
            <person name="Islam R."/>
            <person name="Rashid M.M."/>
            <person name="Khan S.A."/>
            <person name="Rahman M.S."/>
            <person name="Alam M."/>
        </authorList>
    </citation>
    <scope>NUCLEOTIDE SEQUENCE [LARGE SCALE GENOMIC DNA]</scope>
    <source>
        <strain evidence="2">cv. CVL-1</strain>
        <tissue evidence="1">Whole seedling</tissue>
    </source>
</reference>
<sequence length="42" mass="5432">MEDFREWRRGFVRRRRRVLTFHVKRLRGERAKEERNSHRPQP</sequence>
<dbReference type="AlphaFoldDB" id="A0A1R3GTF5"/>
<gene>
    <name evidence="1" type="ORF">CCACVL1_23533</name>
</gene>
<evidence type="ECO:0000313" key="2">
    <source>
        <dbReference type="Proteomes" id="UP000188268"/>
    </source>
</evidence>
<proteinExistence type="predicted"/>
<dbReference type="Gramene" id="OMO61408">
    <property type="protein sequence ID" value="OMO61408"/>
    <property type="gene ID" value="CCACVL1_23533"/>
</dbReference>
<evidence type="ECO:0000313" key="1">
    <source>
        <dbReference type="EMBL" id="OMO61408.1"/>
    </source>
</evidence>
<protein>
    <submittedName>
        <fullName evidence="1">Uncharacterized protein</fullName>
    </submittedName>
</protein>
<dbReference type="Proteomes" id="UP000188268">
    <property type="component" value="Unassembled WGS sequence"/>
</dbReference>
<accession>A0A1R3GTF5</accession>
<dbReference type="EMBL" id="AWWV01013470">
    <property type="protein sequence ID" value="OMO61408.1"/>
    <property type="molecule type" value="Genomic_DNA"/>
</dbReference>